<keyword evidence="4" id="KW-1185">Reference proteome</keyword>
<dbReference type="PANTHER" id="PTHR43767">
    <property type="entry name" value="LONG-CHAIN-FATTY-ACID--COA LIGASE"/>
    <property type="match status" value="1"/>
</dbReference>
<name>W4HPP0_9RHOB</name>
<dbReference type="SUPFAM" id="SSF56801">
    <property type="entry name" value="Acetyl-CoA synthetase-like"/>
    <property type="match status" value="1"/>
</dbReference>
<dbReference type="AlphaFoldDB" id="W4HPP0"/>
<dbReference type="PATRIC" id="fig|1317118.6.peg.443"/>
<evidence type="ECO:0000259" key="2">
    <source>
        <dbReference type="Pfam" id="PF13193"/>
    </source>
</evidence>
<dbReference type="RefSeq" id="WP_043841600.1">
    <property type="nucleotide sequence ID" value="NZ_AQQW01000001.1"/>
</dbReference>
<dbReference type="Pfam" id="PF00501">
    <property type="entry name" value="AMP-binding"/>
    <property type="match status" value="1"/>
</dbReference>
<sequence length="516" mass="54754">MQAIFDGGPPPPVPTPFNLAAHVLEAGTADPDKVALAIVAPTGAERWSYGRLRAAVLGIAHGLRAQGLGPGERVLMRLGNDVAFPLAYLGAIAADLVPVPTSAQLTEREVAKIADHLAPSAVLRDPRVACPDLACPVYDTSDMAAWRDGPQGGFVMGDPNRLAYIVMTSGTSGSPRAVAHAHRAVWARRMMVEGWYGLRPSDRLAHAGAFNWTFTLGTGLLDPWAAGATAIIPADGVAPAQLPLLLKRHEATLFAAAPGVYRQMLKHAPFDLPKLRHGLSAGEKMPEALRDAWRTATGTEVYEAYGMSECSTFISAAPDRPAAPGTLGRPQDGRRVAILGPEGPEPLDTPGEIAVDRTDPGLMLGYVDAPEATAEKMNGAWFLTGDRGQMAADGTITYLGRMDDLMNAGGLRVSPLEIEEALLAHPGIDEVGAAEVEVKDGVRVIGAFWTGPEPLDDAALHAFASERLARYKCPRVWVRCDALPKSTNGKLQRRALPALRDPIHSTGERGAPARPV</sequence>
<dbReference type="InterPro" id="IPR020845">
    <property type="entry name" value="AMP-binding_CS"/>
</dbReference>
<dbReference type="Gene3D" id="3.30.300.30">
    <property type="match status" value="1"/>
</dbReference>
<evidence type="ECO:0000313" key="4">
    <source>
        <dbReference type="Proteomes" id="UP000019063"/>
    </source>
</evidence>
<accession>W4HPP0</accession>
<dbReference type="InterPro" id="IPR042099">
    <property type="entry name" value="ANL_N_sf"/>
</dbReference>
<comment type="caution">
    <text evidence="3">The sequence shown here is derived from an EMBL/GenBank/DDBJ whole genome shotgun (WGS) entry which is preliminary data.</text>
</comment>
<dbReference type="EMBL" id="AQQW01000001">
    <property type="protein sequence ID" value="ETW14669.1"/>
    <property type="molecule type" value="Genomic_DNA"/>
</dbReference>
<dbReference type="GO" id="GO:0016877">
    <property type="term" value="F:ligase activity, forming carbon-sulfur bonds"/>
    <property type="evidence" value="ECO:0007669"/>
    <property type="project" value="UniProtKB-ARBA"/>
</dbReference>
<feature type="domain" description="AMP-dependent synthetase/ligase" evidence="1">
    <location>
        <begin position="28"/>
        <end position="366"/>
    </location>
</feature>
<dbReference type="Pfam" id="PF13193">
    <property type="entry name" value="AMP-binding_C"/>
    <property type="match status" value="1"/>
</dbReference>
<gene>
    <name evidence="3" type="ORF">ATO8_02140</name>
</gene>
<reference evidence="3 4" key="1">
    <citation type="journal article" date="2014" name="Antonie Van Leeuwenhoek">
        <title>Roseivivax atlanticus sp. nov., isolated from surface seawater of the Atlantic Ocean.</title>
        <authorList>
            <person name="Li G."/>
            <person name="Lai Q."/>
            <person name="Liu X."/>
            <person name="Sun F."/>
            <person name="Shao Z."/>
        </authorList>
    </citation>
    <scope>NUCLEOTIDE SEQUENCE [LARGE SCALE GENOMIC DNA]</scope>
    <source>
        <strain evidence="3 4">22II-s10s</strain>
    </source>
</reference>
<feature type="domain" description="AMP-binding enzyme C-terminal" evidence="2">
    <location>
        <begin position="417"/>
        <end position="490"/>
    </location>
</feature>
<keyword evidence="3" id="KW-0436">Ligase</keyword>
<dbReference type="STRING" id="1379903.ATO8_02140"/>
<proteinExistence type="predicted"/>
<dbReference type="InterPro" id="IPR045851">
    <property type="entry name" value="AMP-bd_C_sf"/>
</dbReference>
<dbReference type="eggNOG" id="COG0365">
    <property type="taxonomic scope" value="Bacteria"/>
</dbReference>
<dbReference type="Gene3D" id="3.40.50.12780">
    <property type="entry name" value="N-terminal domain of ligase-like"/>
    <property type="match status" value="1"/>
</dbReference>
<dbReference type="PROSITE" id="PS00455">
    <property type="entry name" value="AMP_BINDING"/>
    <property type="match status" value="1"/>
</dbReference>
<evidence type="ECO:0000259" key="1">
    <source>
        <dbReference type="Pfam" id="PF00501"/>
    </source>
</evidence>
<dbReference type="Proteomes" id="UP000019063">
    <property type="component" value="Unassembled WGS sequence"/>
</dbReference>
<dbReference type="InterPro" id="IPR025110">
    <property type="entry name" value="AMP-bd_C"/>
</dbReference>
<organism evidence="3 4">
    <name type="scientific">Roseivivax marinus</name>
    <dbReference type="NCBI Taxonomy" id="1379903"/>
    <lineage>
        <taxon>Bacteria</taxon>
        <taxon>Pseudomonadati</taxon>
        <taxon>Pseudomonadota</taxon>
        <taxon>Alphaproteobacteria</taxon>
        <taxon>Rhodobacterales</taxon>
        <taxon>Roseobacteraceae</taxon>
        <taxon>Roseivivax</taxon>
    </lineage>
</organism>
<evidence type="ECO:0000313" key="3">
    <source>
        <dbReference type="EMBL" id="ETW14669.1"/>
    </source>
</evidence>
<dbReference type="InterPro" id="IPR000873">
    <property type="entry name" value="AMP-dep_synth/lig_dom"/>
</dbReference>
<dbReference type="InterPro" id="IPR050237">
    <property type="entry name" value="ATP-dep_AMP-bd_enzyme"/>
</dbReference>
<protein>
    <submittedName>
        <fullName evidence="3">Benzoate-coenzyme A ligase</fullName>
    </submittedName>
</protein>
<dbReference type="PANTHER" id="PTHR43767:SF10">
    <property type="entry name" value="SURFACTIN SYNTHASE SUBUNIT 1"/>
    <property type="match status" value="1"/>
</dbReference>